<feature type="compositionally biased region" description="Polar residues" evidence="4">
    <location>
        <begin position="717"/>
        <end position="727"/>
    </location>
</feature>
<feature type="region of interest" description="Disordered" evidence="4">
    <location>
        <begin position="467"/>
        <end position="532"/>
    </location>
</feature>
<sequence>MCILIRTSVVLTVTTVLVLQLLLPNIEAVRRSRQHVRRNTRFQPNSGNLCPYSVGKMVSCKTVNGTETYQGKVQVGQRIQFMTMTRPRYVTSFKEVMETEYGCCPGFHGPNCDLSCFNCTEYIDLTSRVRTLEAKILRSPSSTGVPPLKNAVIEMGPPDTSHVNGHPLNGGRRGGGRNRNGNKNRRNKKDRRKKDGQNPRSDIDILEEARYDLVHGNSIVRPREANSNFNGQCDCPPGPPGPPGRSGRDGIDGRDGAPGPQGLPGQPGIQRSSGGGRGSQGDVQYQPGPPGPPGPAGPLGPAGRNGQPGEQGSIGSSGSPGRPGRDGRPGGKGKEGPQGPPGVGLPGQKGEAGLIGFPGEPGSTGPIGAPGIMGPQGLKGEQGLNGISGAPGSPGPKGEIGPVGAPGVPGASGFPGPPGPPARPGPPGPKGEPGIEGLPGQPIPIPGALDQYGGDYGFGDYGFEGSGYFVENDDEDPLRIPPGLRGPPGPPGFKGDKGSTGDRGHDGLTGPKGERGFDGGRGSTDGTTGLDSGSAQELFQTVANLRQTLNLLDARVRILEEELPKIMGLSGDRTLLPGHPDAPYEGSSASRVHSSATDLFNQVDRLNGLVSSTIPGFQDGQGGLSRPDEASGFGSGSTNEGFIPESSLTDPIGEVDVFPSNDSITFPEDLNGIDYSDYDYGFDNNYDDYVYEDDYEEYGDYYEYPDENGERRKRQPSNKANQHNVTHSIEKLSSIIGQESDDTGRQTRKFDIKTGRKYQKYNKTKLSKEKINDIIANTKKQGSQTNQKANIVGVSHKVSRKSLKYKTQQLRTEGRKLSTESSNDQKTNISLKLRTHKFPRKGKSGRQKSRKNEHPLKSFSQQYGRTKREIGIPWGKLNHDVTWI</sequence>
<dbReference type="Pfam" id="PF07546">
    <property type="entry name" value="EMI"/>
    <property type="match status" value="1"/>
</dbReference>
<feature type="compositionally biased region" description="Pro residues" evidence="4">
    <location>
        <begin position="287"/>
        <end position="298"/>
    </location>
</feature>
<keyword evidence="3" id="KW-0175">Coiled coil</keyword>
<feature type="compositionally biased region" description="Low complexity" evidence="4">
    <location>
        <begin position="399"/>
        <end position="414"/>
    </location>
</feature>
<organism evidence="7 8">
    <name type="scientific">Meganyctiphanes norvegica</name>
    <name type="common">Northern krill</name>
    <name type="synonym">Thysanopoda norvegica</name>
    <dbReference type="NCBI Taxonomy" id="48144"/>
    <lineage>
        <taxon>Eukaryota</taxon>
        <taxon>Metazoa</taxon>
        <taxon>Ecdysozoa</taxon>
        <taxon>Arthropoda</taxon>
        <taxon>Crustacea</taxon>
        <taxon>Multicrustacea</taxon>
        <taxon>Malacostraca</taxon>
        <taxon>Eumalacostraca</taxon>
        <taxon>Eucarida</taxon>
        <taxon>Euphausiacea</taxon>
        <taxon>Euphausiidae</taxon>
        <taxon>Meganyctiphanes</taxon>
    </lineage>
</organism>
<dbReference type="PROSITE" id="PS51041">
    <property type="entry name" value="EMI"/>
    <property type="match status" value="1"/>
</dbReference>
<feature type="compositionally biased region" description="Basic residues" evidence="4">
    <location>
        <begin position="833"/>
        <end position="849"/>
    </location>
</feature>
<dbReference type="GO" id="GO:0005615">
    <property type="term" value="C:extracellular space"/>
    <property type="evidence" value="ECO:0007669"/>
    <property type="project" value="TreeGrafter"/>
</dbReference>
<dbReference type="AlphaFoldDB" id="A0AAV2QN52"/>
<keyword evidence="8" id="KW-1185">Reference proteome</keyword>
<evidence type="ECO:0000313" key="7">
    <source>
        <dbReference type="EMBL" id="CAL4088116.1"/>
    </source>
</evidence>
<reference evidence="7 8" key="1">
    <citation type="submission" date="2024-05" db="EMBL/GenBank/DDBJ databases">
        <authorList>
            <person name="Wallberg A."/>
        </authorList>
    </citation>
    <scope>NUCLEOTIDE SEQUENCE [LARGE SCALE GENOMIC DNA]</scope>
</reference>
<evidence type="ECO:0000259" key="6">
    <source>
        <dbReference type="PROSITE" id="PS51041"/>
    </source>
</evidence>
<evidence type="ECO:0000256" key="1">
    <source>
        <dbReference type="ARBA" id="ARBA00022729"/>
    </source>
</evidence>
<feature type="region of interest" description="Disordered" evidence="4">
    <location>
        <begin position="806"/>
        <end position="861"/>
    </location>
</feature>
<feature type="compositionally biased region" description="Basic and acidic residues" evidence="4">
    <location>
        <begin position="494"/>
        <end position="518"/>
    </location>
</feature>
<dbReference type="InterPro" id="IPR008160">
    <property type="entry name" value="Collagen"/>
</dbReference>
<accession>A0AAV2QN52</accession>
<evidence type="ECO:0000256" key="2">
    <source>
        <dbReference type="ARBA" id="ARBA00023157"/>
    </source>
</evidence>
<dbReference type="PANTHER" id="PTHR24023:SF1082">
    <property type="entry name" value="COLLAGEN TRIPLE HELIX REPEAT"/>
    <property type="match status" value="1"/>
</dbReference>
<feature type="coiled-coil region" evidence="3">
    <location>
        <begin position="535"/>
        <end position="562"/>
    </location>
</feature>
<feature type="compositionally biased region" description="Low complexity" evidence="4">
    <location>
        <begin position="299"/>
        <end position="322"/>
    </location>
</feature>
<feature type="compositionally biased region" description="Pro residues" evidence="4">
    <location>
        <begin position="415"/>
        <end position="430"/>
    </location>
</feature>
<proteinExistence type="predicted"/>
<dbReference type="PANTHER" id="PTHR24023">
    <property type="entry name" value="COLLAGEN ALPHA"/>
    <property type="match status" value="1"/>
</dbReference>
<feature type="domain" description="EMI" evidence="6">
    <location>
        <begin position="46"/>
        <end position="114"/>
    </location>
</feature>
<dbReference type="InterPro" id="IPR050149">
    <property type="entry name" value="Collagen_superfamily"/>
</dbReference>
<evidence type="ECO:0000256" key="4">
    <source>
        <dbReference type="SAM" id="MobiDB-lite"/>
    </source>
</evidence>
<evidence type="ECO:0000313" key="8">
    <source>
        <dbReference type="Proteomes" id="UP001497623"/>
    </source>
</evidence>
<comment type="caution">
    <text evidence="7">The sequence shown here is derived from an EMBL/GenBank/DDBJ whole genome shotgun (WGS) entry which is preliminary data.</text>
</comment>
<dbReference type="GO" id="GO:0031012">
    <property type="term" value="C:extracellular matrix"/>
    <property type="evidence" value="ECO:0007669"/>
    <property type="project" value="TreeGrafter"/>
</dbReference>
<protein>
    <recommendedName>
        <fullName evidence="6">EMI domain-containing protein</fullName>
    </recommendedName>
</protein>
<feature type="compositionally biased region" description="Polar residues" evidence="4">
    <location>
        <begin position="819"/>
        <end position="830"/>
    </location>
</feature>
<evidence type="ECO:0000256" key="5">
    <source>
        <dbReference type="SAM" id="SignalP"/>
    </source>
</evidence>
<feature type="region of interest" description="Disordered" evidence="4">
    <location>
        <begin position="139"/>
        <end position="204"/>
    </location>
</feature>
<feature type="compositionally biased region" description="Low complexity" evidence="4">
    <location>
        <begin position="257"/>
        <end position="272"/>
    </location>
</feature>
<feature type="compositionally biased region" description="Basic and acidic residues" evidence="4">
    <location>
        <begin position="246"/>
        <end position="255"/>
    </location>
</feature>
<feature type="compositionally biased region" description="Basic and acidic residues" evidence="4">
    <location>
        <begin position="323"/>
        <end position="335"/>
    </location>
</feature>
<feature type="region of interest" description="Disordered" evidence="4">
    <location>
        <begin position="223"/>
        <end position="451"/>
    </location>
</feature>
<evidence type="ECO:0000256" key="3">
    <source>
        <dbReference type="SAM" id="Coils"/>
    </source>
</evidence>
<feature type="signal peptide" evidence="5">
    <location>
        <begin position="1"/>
        <end position="28"/>
    </location>
</feature>
<feature type="compositionally biased region" description="Basic residues" evidence="4">
    <location>
        <begin position="174"/>
        <end position="192"/>
    </location>
</feature>
<feature type="region of interest" description="Disordered" evidence="4">
    <location>
        <begin position="703"/>
        <end position="748"/>
    </location>
</feature>
<dbReference type="Proteomes" id="UP001497623">
    <property type="component" value="Unassembled WGS sequence"/>
</dbReference>
<feature type="compositionally biased region" description="Basic and acidic residues" evidence="4">
    <location>
        <begin position="193"/>
        <end position="204"/>
    </location>
</feature>
<keyword evidence="2" id="KW-1015">Disulfide bond</keyword>
<dbReference type="InterPro" id="IPR011489">
    <property type="entry name" value="EMI_domain"/>
</dbReference>
<feature type="non-terminal residue" evidence="7">
    <location>
        <position position="884"/>
    </location>
</feature>
<dbReference type="EMBL" id="CAXKWB010007717">
    <property type="protein sequence ID" value="CAL4088116.1"/>
    <property type="molecule type" value="Genomic_DNA"/>
</dbReference>
<dbReference type="Pfam" id="PF01391">
    <property type="entry name" value="Collagen"/>
    <property type="match status" value="2"/>
</dbReference>
<gene>
    <name evidence="7" type="ORF">MNOR_LOCUS13465</name>
</gene>
<feature type="chain" id="PRO_5043819566" description="EMI domain-containing protein" evidence="5">
    <location>
        <begin position="29"/>
        <end position="884"/>
    </location>
</feature>
<feature type="region of interest" description="Disordered" evidence="4">
    <location>
        <begin position="617"/>
        <end position="650"/>
    </location>
</feature>
<keyword evidence="1 5" id="KW-0732">Signal</keyword>
<name>A0AAV2QN52_MEGNR</name>